<dbReference type="AlphaFoldDB" id="A0A146LVV0"/>
<gene>
    <name evidence="6" type="primary">Lrp2_1</name>
    <name evidence="6" type="ORF">g.54960</name>
</gene>
<feature type="disulfide bond" evidence="2">
    <location>
        <begin position="120"/>
        <end position="138"/>
    </location>
</feature>
<dbReference type="InterPro" id="IPR043504">
    <property type="entry name" value="Peptidase_S1_PA_chymotrypsin"/>
</dbReference>
<evidence type="ECO:0000256" key="1">
    <source>
        <dbReference type="ARBA" id="ARBA00023157"/>
    </source>
</evidence>
<dbReference type="InterPro" id="IPR001254">
    <property type="entry name" value="Trypsin_dom"/>
</dbReference>
<feature type="domain" description="Sushi" evidence="5">
    <location>
        <begin position="294"/>
        <end position="342"/>
    </location>
</feature>
<reference evidence="6" key="1">
    <citation type="journal article" date="2016" name="Gigascience">
        <title>De novo construction of an expanded transcriptome assembly for the western tarnished plant bug, Lygus hesperus.</title>
        <authorList>
            <person name="Tassone E.E."/>
            <person name="Geib S.M."/>
            <person name="Hall B."/>
            <person name="Fabrick J.A."/>
            <person name="Brent C.S."/>
            <person name="Hull J.J."/>
        </authorList>
    </citation>
    <scope>NUCLEOTIDE SEQUENCE</scope>
</reference>
<dbReference type="InterPro" id="IPR000436">
    <property type="entry name" value="Sushi_SCR_CCP_dom"/>
</dbReference>
<dbReference type="InterPro" id="IPR035976">
    <property type="entry name" value="Sushi/SCR/CCP_sf"/>
</dbReference>
<dbReference type="CDD" id="cd00190">
    <property type="entry name" value="Tryp_SPc"/>
    <property type="match status" value="1"/>
</dbReference>
<feature type="disulfide bond" evidence="2">
    <location>
        <begin position="70"/>
        <end position="82"/>
    </location>
</feature>
<sequence length="682" mass="74295">EGSHSSVLTGDSHIKEGRAAISLCSCLCRRNMRCGVSPLLVLVSLLSYAETISGEGSDQIREKRQTTSRCSKDEFACSNGQCIDAYLVCDGARNCGDGTDETQAVCSKIALKCPSFAFRCAYGACVDKSAKCDGKQDCADNSDELLPECLPARKPAKSSCKKSDFTCNSGQCINGYSVCDGVRDCNDGSDETITQCVNIRCPSFSYQCAYGACIDLGKKCNGVVDCSDGSDEDEELCEYNTNSVGHIPPASPAVRPPIIPTSTTVRPSDGCYLPEKPEGTSYKVEGCNPSDRSNKCRGVPGTLVPNLAVLSYSCDRGYALPAANNVFCLNSTWLPEQINCQKMCKPLFSESMDLACNFRGNPVPCDLPASPGTKVRPKCKTSFHVLDPSTAYKETECQADGLWESPLFKCVADCGIASYHVGKPLITYGIKTVTGEYPWHAGLYQMKDGIYSHFCGGTIISPHIILTAAHCIWDDNAQKVLDTKIIQVAVGKYTRSWDVKDPQEQRIGVREIIPQRAYRGQSNSYEQDIAALDLVRSINLSNVVLPACIDWTSEATFSVGMVGTVVGWGLDEHNQPSEELKAAKLPYLDYDTCRRRSPEAFLRFITYDKFCAGTGSERGTSVQQGDSGGGITFVRHNNLHFLYGIVSIKPLDLDTFAAYTNVTEHSDWLQGVVNALRQRHAH</sequence>
<dbReference type="PRINTS" id="PR00261">
    <property type="entry name" value="LDLRECEPTOR"/>
</dbReference>
<dbReference type="InterPro" id="IPR002172">
    <property type="entry name" value="LDrepeatLR_classA_rpt"/>
</dbReference>
<evidence type="ECO:0000256" key="2">
    <source>
        <dbReference type="PROSITE-ProRule" id="PRU00124"/>
    </source>
</evidence>
<keyword evidence="6" id="KW-0449">Lipoprotein</keyword>
<feature type="disulfide bond" evidence="2">
    <location>
        <begin position="160"/>
        <end position="172"/>
    </location>
</feature>
<dbReference type="SMART" id="SM00020">
    <property type="entry name" value="Tryp_SPc"/>
    <property type="match status" value="1"/>
</dbReference>
<dbReference type="GO" id="GO:0004252">
    <property type="term" value="F:serine-type endopeptidase activity"/>
    <property type="evidence" value="ECO:0007669"/>
    <property type="project" value="InterPro"/>
</dbReference>
<dbReference type="PANTHER" id="PTHR24252">
    <property type="entry name" value="ACROSIN-RELATED"/>
    <property type="match status" value="1"/>
</dbReference>
<feature type="domain" description="Peptidase S1" evidence="4">
    <location>
        <begin position="426"/>
        <end position="674"/>
    </location>
</feature>
<dbReference type="SMART" id="SM00192">
    <property type="entry name" value="LDLa"/>
    <property type="match status" value="4"/>
</dbReference>
<dbReference type="PROSITE" id="PS50068">
    <property type="entry name" value="LDLRA_2"/>
    <property type="match status" value="4"/>
</dbReference>
<dbReference type="Pfam" id="PF00057">
    <property type="entry name" value="Ldl_recept_a"/>
    <property type="match status" value="4"/>
</dbReference>
<dbReference type="InterPro" id="IPR018114">
    <property type="entry name" value="TRYPSIN_HIS"/>
</dbReference>
<dbReference type="EMBL" id="GDHC01007812">
    <property type="protein sequence ID" value="JAQ10817.1"/>
    <property type="molecule type" value="Transcribed_RNA"/>
</dbReference>
<protein>
    <submittedName>
        <fullName evidence="6">Low-density lipoprotein receptor-related protein 2</fullName>
    </submittedName>
</protein>
<dbReference type="Pfam" id="PF00089">
    <property type="entry name" value="Trypsin"/>
    <property type="match status" value="1"/>
</dbReference>
<feature type="disulfide bond" evidence="2">
    <location>
        <begin position="201"/>
        <end position="213"/>
    </location>
</feature>
<keyword evidence="6" id="KW-0675">Receptor</keyword>
<feature type="disulfide bond" evidence="2">
    <location>
        <begin position="113"/>
        <end position="125"/>
    </location>
</feature>
<dbReference type="SUPFAM" id="SSF57424">
    <property type="entry name" value="LDL receptor-like module"/>
    <property type="match status" value="4"/>
</dbReference>
<dbReference type="InterPro" id="IPR036055">
    <property type="entry name" value="LDL_receptor-like_sf"/>
</dbReference>
<accession>A0A146LVV0</accession>
<dbReference type="InterPro" id="IPR009003">
    <property type="entry name" value="Peptidase_S1_PA"/>
</dbReference>
<feature type="disulfide bond" evidence="2">
    <location>
        <begin position="167"/>
        <end position="185"/>
    </location>
</feature>
<feature type="non-terminal residue" evidence="6">
    <location>
        <position position="1"/>
    </location>
</feature>
<dbReference type="Gene3D" id="2.40.10.10">
    <property type="entry name" value="Trypsin-like serine proteases"/>
    <property type="match status" value="1"/>
</dbReference>
<dbReference type="PROSITE" id="PS50923">
    <property type="entry name" value="SUSHI"/>
    <property type="match status" value="1"/>
</dbReference>
<dbReference type="PROSITE" id="PS50240">
    <property type="entry name" value="TRYPSIN_DOM"/>
    <property type="match status" value="1"/>
</dbReference>
<organism evidence="6">
    <name type="scientific">Lygus hesperus</name>
    <name type="common">Western plant bug</name>
    <dbReference type="NCBI Taxonomy" id="30085"/>
    <lineage>
        <taxon>Eukaryota</taxon>
        <taxon>Metazoa</taxon>
        <taxon>Ecdysozoa</taxon>
        <taxon>Arthropoda</taxon>
        <taxon>Hexapoda</taxon>
        <taxon>Insecta</taxon>
        <taxon>Pterygota</taxon>
        <taxon>Neoptera</taxon>
        <taxon>Paraneoptera</taxon>
        <taxon>Hemiptera</taxon>
        <taxon>Heteroptera</taxon>
        <taxon>Panheteroptera</taxon>
        <taxon>Cimicomorpha</taxon>
        <taxon>Miridae</taxon>
        <taxon>Mirini</taxon>
        <taxon>Lygus</taxon>
    </lineage>
</organism>
<feature type="disulfide bond" evidence="2">
    <location>
        <begin position="77"/>
        <end position="95"/>
    </location>
</feature>
<dbReference type="PANTHER" id="PTHR24252:SF7">
    <property type="entry name" value="HYALIN"/>
    <property type="match status" value="1"/>
</dbReference>
<feature type="disulfide bond" evidence="2">
    <location>
        <begin position="208"/>
        <end position="226"/>
    </location>
</feature>
<dbReference type="InterPro" id="IPR023415">
    <property type="entry name" value="LDLR_class-A_CS"/>
</dbReference>
<dbReference type="GO" id="GO:0006508">
    <property type="term" value="P:proteolysis"/>
    <property type="evidence" value="ECO:0007669"/>
    <property type="project" value="InterPro"/>
</dbReference>
<dbReference type="FunFam" id="2.40.10.10:FF:000068">
    <property type="entry name" value="transmembrane protease serine 2"/>
    <property type="match status" value="1"/>
</dbReference>
<evidence type="ECO:0000256" key="3">
    <source>
        <dbReference type="PROSITE-ProRule" id="PRU00302"/>
    </source>
</evidence>
<dbReference type="SUPFAM" id="SSF50494">
    <property type="entry name" value="Trypsin-like serine proteases"/>
    <property type="match status" value="1"/>
</dbReference>
<dbReference type="Gene3D" id="4.10.400.10">
    <property type="entry name" value="Low-density Lipoprotein Receptor"/>
    <property type="match status" value="4"/>
</dbReference>
<evidence type="ECO:0000259" key="4">
    <source>
        <dbReference type="PROSITE" id="PS50240"/>
    </source>
</evidence>
<comment type="caution">
    <text evidence="3">Lacks conserved residue(s) required for the propagation of feature annotation.</text>
</comment>
<keyword evidence="3" id="KW-0768">Sushi</keyword>
<evidence type="ECO:0000259" key="5">
    <source>
        <dbReference type="PROSITE" id="PS50923"/>
    </source>
</evidence>
<dbReference type="PROSITE" id="PS01209">
    <property type="entry name" value="LDLRA_1"/>
    <property type="match status" value="3"/>
</dbReference>
<dbReference type="SUPFAM" id="SSF57535">
    <property type="entry name" value="Complement control module/SCR domain"/>
    <property type="match status" value="1"/>
</dbReference>
<keyword evidence="1 2" id="KW-1015">Disulfide bond</keyword>
<dbReference type="CDD" id="cd00112">
    <property type="entry name" value="LDLa"/>
    <property type="match status" value="4"/>
</dbReference>
<evidence type="ECO:0000313" key="6">
    <source>
        <dbReference type="EMBL" id="JAQ10817.1"/>
    </source>
</evidence>
<name>A0A146LVV0_LYGHE</name>
<proteinExistence type="predicted"/>
<dbReference type="PROSITE" id="PS00134">
    <property type="entry name" value="TRYPSIN_HIS"/>
    <property type="match status" value="1"/>
</dbReference>